<reference evidence="1 2" key="1">
    <citation type="submission" date="2016-05" db="EMBL/GenBank/DDBJ databases">
        <title>Complete genome sequence of Corynebacterium crudilactis, a new Corynebacterium species isolated from raw cow's milk.</title>
        <authorList>
            <person name="Christian R."/>
            <person name="Zimmermann J."/>
            <person name="Lipski A."/>
            <person name="Kalinowski J."/>
        </authorList>
    </citation>
    <scope>NUCLEOTIDE SEQUENCE [LARGE SCALE GENOMIC DNA]</scope>
    <source>
        <strain evidence="1 2">JZ16</strain>
    </source>
</reference>
<evidence type="ECO:0000313" key="1">
    <source>
        <dbReference type="EMBL" id="ANE04862.1"/>
    </source>
</evidence>
<name>A0A172QVX8_9CORY</name>
<protein>
    <submittedName>
        <fullName evidence="1">Acyl-CoA synthetase</fullName>
    </submittedName>
</protein>
<dbReference type="STRING" id="1652495.ccrud_12085"/>
<keyword evidence="2" id="KW-1185">Reference proteome</keyword>
<accession>A0A172QVX8</accession>
<dbReference type="OrthoDB" id="4391084at2"/>
<dbReference type="Proteomes" id="UP000076929">
    <property type="component" value="Chromosome"/>
</dbReference>
<dbReference type="AlphaFoldDB" id="A0A172QVX8"/>
<sequence length="657" mass="74164">MDSVEHVLNLIRRGAETTVSMHFQATQTQNFAQHSGGLKPATSMMTFINPNGLHIQRSQNGFHIQRDGVDVLRGADTTRWKFGEKDRPYVVDSLDLRILGGTNLLINPNDAIAEMSLWDLDPSLITAGKIAECDTWVIPTAAHLFKDDEEHPQQIEIDVQTGVILAIKSHRQNIQAISVEFPSHLDNPAWAGPTMPIPEYAKSTLPATIPHQITQLPPQSENPRNLRILVTMDAVEGVIPRYRIGQTILIPLVFEREVQPLPGLKTTRRAWVRHRADKTIDQVWPIVITGDGWAASSFSDSPLGYEAELQGWFCYSTWGSEQLWNDLKIERIYAGVGSLGQSGHGQRWQELTDTTDAYVQDEIYLLEVILDVTLDGAVSPPLQPLQFHRESTHIENNHLWVLGEQVPVLRCWDLESGKYLGQTFVPIPSAHSPQLQFSPGIIHDFKHSWPLVPGMRVLSDVQNWDAFQEESAIKPTVPAPWKIVESYPDGLYALAASTETGERIALGRRTSTGQFDICPIRNDGYKIFHAARIKDQYLVQFWDMTVMLDSNFHILSSEELHLWSESESWFTTKGIAVKFTKDTKIIFLNQDSGIEITSWNTPEDHSTTVEVYSPTHFAVLVTPPSTDELLRPIPSFISVFQHGRWTDKKFEQAPLEI</sequence>
<dbReference type="KEGG" id="ccjz:ccrud_12085"/>
<organism evidence="1 2">
    <name type="scientific">Corynebacterium crudilactis</name>
    <dbReference type="NCBI Taxonomy" id="1652495"/>
    <lineage>
        <taxon>Bacteria</taxon>
        <taxon>Bacillati</taxon>
        <taxon>Actinomycetota</taxon>
        <taxon>Actinomycetes</taxon>
        <taxon>Mycobacteriales</taxon>
        <taxon>Corynebacteriaceae</taxon>
        <taxon>Corynebacterium</taxon>
    </lineage>
</organism>
<dbReference type="RefSeq" id="WP_066568093.1">
    <property type="nucleotide sequence ID" value="NZ_CP015622.1"/>
</dbReference>
<gene>
    <name evidence="1" type="ORF">ccrud_12085</name>
</gene>
<evidence type="ECO:0000313" key="2">
    <source>
        <dbReference type="Proteomes" id="UP000076929"/>
    </source>
</evidence>
<proteinExistence type="predicted"/>
<dbReference type="EMBL" id="CP015622">
    <property type="protein sequence ID" value="ANE04862.1"/>
    <property type="molecule type" value="Genomic_DNA"/>
</dbReference>